<comment type="caution">
    <text evidence="2">The sequence shown here is derived from an EMBL/GenBank/DDBJ whole genome shotgun (WGS) entry which is preliminary data.</text>
</comment>
<dbReference type="EMBL" id="RZUH01000016">
    <property type="protein sequence ID" value="KAA8825463.1"/>
    <property type="molecule type" value="Genomic_DNA"/>
</dbReference>
<feature type="region of interest" description="Disordered" evidence="1">
    <location>
        <begin position="1"/>
        <end position="25"/>
    </location>
</feature>
<proteinExistence type="predicted"/>
<organism evidence="2 3">
    <name type="scientific">Bifidobacterium myosotis</name>
    <dbReference type="NCBI Taxonomy" id="1630166"/>
    <lineage>
        <taxon>Bacteria</taxon>
        <taxon>Bacillati</taxon>
        <taxon>Actinomycetota</taxon>
        <taxon>Actinomycetes</taxon>
        <taxon>Bifidobacteriales</taxon>
        <taxon>Bifidobacteriaceae</taxon>
        <taxon>Bifidobacterium</taxon>
    </lineage>
</organism>
<reference evidence="2 3" key="1">
    <citation type="journal article" date="2019" name="Syst. Appl. Microbiol.">
        <title>Characterization of Bifidobacterium species in feaces of the Egyptian fruit bat: Description of B. vespertilionis sp. nov. and B. rousetti sp. nov.</title>
        <authorList>
            <person name="Modesto M."/>
            <person name="Satti M."/>
            <person name="Watanabe K."/>
            <person name="Puglisi E."/>
            <person name="Morelli L."/>
            <person name="Huang C.-H."/>
            <person name="Liou J.-S."/>
            <person name="Miyashita M."/>
            <person name="Tamura T."/>
            <person name="Saito S."/>
            <person name="Mori K."/>
            <person name="Huang L."/>
            <person name="Sciavilla P."/>
            <person name="Sandri C."/>
            <person name="Spiezio C."/>
            <person name="Vitali F."/>
            <person name="Cavalieri D."/>
            <person name="Perpetuini G."/>
            <person name="Tofalo R."/>
            <person name="Bonetti A."/>
            <person name="Arita M."/>
            <person name="Mattarelli P."/>
        </authorList>
    </citation>
    <scope>NUCLEOTIDE SEQUENCE [LARGE SCALE GENOMIC DNA]</scope>
    <source>
        <strain evidence="2 3">RST17</strain>
    </source>
</reference>
<evidence type="ECO:0000256" key="1">
    <source>
        <dbReference type="SAM" id="MobiDB-lite"/>
    </source>
</evidence>
<evidence type="ECO:0000313" key="2">
    <source>
        <dbReference type="EMBL" id="KAA8825463.1"/>
    </source>
</evidence>
<evidence type="ECO:0000313" key="3">
    <source>
        <dbReference type="Proteomes" id="UP000410049"/>
    </source>
</evidence>
<dbReference type="Proteomes" id="UP000410049">
    <property type="component" value="Unassembled WGS sequence"/>
</dbReference>
<protein>
    <submittedName>
        <fullName evidence="2">Uncharacterized protein</fullName>
    </submittedName>
</protein>
<gene>
    <name evidence="2" type="ORF">EMO91_12320</name>
</gene>
<name>A0A5M9ZGJ8_9BIFI</name>
<sequence>MSLLGSLPRRRPRLSRASMPRIGMTPAAESLPACISMRAKGVPESNIAYPNPPWISSQPTANPN</sequence>
<dbReference type="RefSeq" id="WP_150380189.1">
    <property type="nucleotide sequence ID" value="NZ_RZUH01000016.1"/>
</dbReference>
<dbReference type="AlphaFoldDB" id="A0A5M9ZGJ8"/>
<accession>A0A5M9ZGJ8</accession>